<protein>
    <submittedName>
        <fullName evidence="2">Uncharacterized protein</fullName>
    </submittedName>
</protein>
<organism evidence="2 3">
    <name type="scientific">Psychrobacter piscatorii</name>
    <dbReference type="NCBI Taxonomy" id="554343"/>
    <lineage>
        <taxon>Bacteria</taxon>
        <taxon>Pseudomonadati</taxon>
        <taxon>Pseudomonadota</taxon>
        <taxon>Gammaproteobacteria</taxon>
        <taxon>Moraxellales</taxon>
        <taxon>Moraxellaceae</taxon>
        <taxon>Psychrobacter</taxon>
    </lineage>
</organism>
<gene>
    <name evidence="2" type="ORF">AS194_03925</name>
</gene>
<sequence>MSQYQTNGSVPPTRAQQEIERLQTILSERNQQLQAAEQIITRTQINHKQAHKTMRLLMVFCVLLIVVLSWGGAA</sequence>
<evidence type="ECO:0000256" key="1">
    <source>
        <dbReference type="SAM" id="Phobius"/>
    </source>
</evidence>
<keyword evidence="3" id="KW-1185">Reference proteome</keyword>
<name>A0A0T6DUI0_9GAMM</name>
<accession>A0A0T6DUI0</accession>
<dbReference type="EMBL" id="LNDJ01000013">
    <property type="protein sequence ID" value="KRU23525.1"/>
    <property type="molecule type" value="Genomic_DNA"/>
</dbReference>
<evidence type="ECO:0000313" key="2">
    <source>
        <dbReference type="EMBL" id="KRU23525.1"/>
    </source>
</evidence>
<reference evidence="2 3" key="1">
    <citation type="submission" date="2015-11" db="EMBL/GenBank/DDBJ databases">
        <title>Permanent draft genome of Psychrobacter piscatorii LQ58.</title>
        <authorList>
            <person name="Zhou M."/>
            <person name="Dong B."/>
            <person name="Liu Q."/>
        </authorList>
    </citation>
    <scope>NUCLEOTIDE SEQUENCE [LARGE SCALE GENOMIC DNA]</scope>
    <source>
        <strain evidence="2 3">LQ58</strain>
    </source>
</reference>
<dbReference type="RefSeq" id="WP_058023684.1">
    <property type="nucleotide sequence ID" value="NZ_LNDJ01000013.1"/>
</dbReference>
<dbReference type="Proteomes" id="UP000051202">
    <property type="component" value="Unassembled WGS sequence"/>
</dbReference>
<dbReference type="STRING" id="554343.AS194_03925"/>
<dbReference type="AlphaFoldDB" id="A0A0T6DUI0"/>
<keyword evidence="1" id="KW-0812">Transmembrane</keyword>
<comment type="caution">
    <text evidence="2">The sequence shown here is derived from an EMBL/GenBank/DDBJ whole genome shotgun (WGS) entry which is preliminary data.</text>
</comment>
<evidence type="ECO:0000313" key="3">
    <source>
        <dbReference type="Proteomes" id="UP000051202"/>
    </source>
</evidence>
<proteinExistence type="predicted"/>
<keyword evidence="1" id="KW-0472">Membrane</keyword>
<feature type="transmembrane region" description="Helical" evidence="1">
    <location>
        <begin position="56"/>
        <end position="73"/>
    </location>
</feature>
<keyword evidence="1" id="KW-1133">Transmembrane helix</keyword>